<sequence>MGLQLGVDVGGSRKGRGRRKRGQSLLEPVNRAKRRAIKNMETAARSRARMRATILGLESRKVSLEEQNDQLLKEKLMEKVIRLWKSECLHTSCVEFVPWNGNHFHVRRMR</sequence>
<keyword evidence="4" id="KW-0175">Coiled coil</keyword>
<reference evidence="8" key="1">
    <citation type="submission" date="2024-07" db="EMBL/GenBank/DDBJ databases">
        <title>Two chromosome-level genome assemblies of Korean endemic species Abeliophyllum distichum and Forsythia ovata (Oleaceae).</title>
        <authorList>
            <person name="Jang H."/>
        </authorList>
    </citation>
    <scope>NUCLEOTIDE SEQUENCE [LARGE SCALE GENOMIC DNA]</scope>
</reference>
<dbReference type="Proteomes" id="UP001604336">
    <property type="component" value="Unassembled WGS sequence"/>
</dbReference>
<dbReference type="PANTHER" id="PTHR22952:SF463">
    <property type="entry name" value="ABSCISIC ACID-INSENSITIVE 5-LIKE PROTEIN 7"/>
    <property type="match status" value="1"/>
</dbReference>
<comment type="subcellular location">
    <subcellularLocation>
        <location evidence="1">Nucleus</location>
    </subcellularLocation>
</comment>
<evidence type="ECO:0000256" key="4">
    <source>
        <dbReference type="SAM" id="Coils"/>
    </source>
</evidence>
<dbReference type="Pfam" id="PF07716">
    <property type="entry name" value="bZIP_2"/>
    <property type="match status" value="1"/>
</dbReference>
<feature type="domain" description="BZIP" evidence="6">
    <location>
        <begin position="33"/>
        <end position="74"/>
    </location>
</feature>
<proteinExistence type="predicted"/>
<keyword evidence="8" id="KW-1185">Reference proteome</keyword>
<evidence type="ECO:0000256" key="3">
    <source>
        <dbReference type="ARBA" id="ARBA00023242"/>
    </source>
</evidence>
<evidence type="ECO:0000313" key="8">
    <source>
        <dbReference type="Proteomes" id="UP001604336"/>
    </source>
</evidence>
<dbReference type="EMBL" id="JBFOLK010000007">
    <property type="protein sequence ID" value="KAL2497099.1"/>
    <property type="molecule type" value="Genomic_DNA"/>
</dbReference>
<keyword evidence="2" id="KW-0238">DNA-binding</keyword>
<organism evidence="7 8">
    <name type="scientific">Abeliophyllum distichum</name>
    <dbReference type="NCBI Taxonomy" id="126358"/>
    <lineage>
        <taxon>Eukaryota</taxon>
        <taxon>Viridiplantae</taxon>
        <taxon>Streptophyta</taxon>
        <taxon>Embryophyta</taxon>
        <taxon>Tracheophyta</taxon>
        <taxon>Spermatophyta</taxon>
        <taxon>Magnoliopsida</taxon>
        <taxon>eudicotyledons</taxon>
        <taxon>Gunneridae</taxon>
        <taxon>Pentapetalae</taxon>
        <taxon>asterids</taxon>
        <taxon>lamiids</taxon>
        <taxon>Lamiales</taxon>
        <taxon>Oleaceae</taxon>
        <taxon>Forsythieae</taxon>
        <taxon>Abeliophyllum</taxon>
    </lineage>
</organism>
<evidence type="ECO:0000256" key="1">
    <source>
        <dbReference type="ARBA" id="ARBA00004123"/>
    </source>
</evidence>
<dbReference type="GO" id="GO:0003677">
    <property type="term" value="F:DNA binding"/>
    <property type="evidence" value="ECO:0007669"/>
    <property type="project" value="UniProtKB-KW"/>
</dbReference>
<gene>
    <name evidence="7" type="ORF">Adt_22649</name>
</gene>
<name>A0ABD1SA69_9LAMI</name>
<dbReference type="GO" id="GO:0005634">
    <property type="term" value="C:nucleus"/>
    <property type="evidence" value="ECO:0007669"/>
    <property type="project" value="UniProtKB-SubCell"/>
</dbReference>
<evidence type="ECO:0000256" key="5">
    <source>
        <dbReference type="SAM" id="MobiDB-lite"/>
    </source>
</evidence>
<dbReference type="PANTHER" id="PTHR22952">
    <property type="entry name" value="CAMP-RESPONSE ELEMENT BINDING PROTEIN-RELATED"/>
    <property type="match status" value="1"/>
</dbReference>
<comment type="caution">
    <text evidence="7">The sequence shown here is derived from an EMBL/GenBank/DDBJ whole genome shotgun (WGS) entry which is preliminary data.</text>
</comment>
<protein>
    <submittedName>
        <fullName evidence="7">BZIP protein 11</fullName>
    </submittedName>
</protein>
<dbReference type="AlphaFoldDB" id="A0ABD1SA69"/>
<dbReference type="InterPro" id="IPR043452">
    <property type="entry name" value="BZIP46-like"/>
</dbReference>
<dbReference type="SUPFAM" id="SSF57959">
    <property type="entry name" value="Leucine zipper domain"/>
    <property type="match status" value="1"/>
</dbReference>
<dbReference type="InterPro" id="IPR046347">
    <property type="entry name" value="bZIP_sf"/>
</dbReference>
<accession>A0ABD1SA69</accession>
<feature type="coiled-coil region" evidence="4">
    <location>
        <begin position="47"/>
        <end position="74"/>
    </location>
</feature>
<dbReference type="Gene3D" id="1.20.5.170">
    <property type="match status" value="1"/>
</dbReference>
<feature type="compositionally biased region" description="Basic residues" evidence="5">
    <location>
        <begin position="13"/>
        <end position="22"/>
    </location>
</feature>
<evidence type="ECO:0000259" key="6">
    <source>
        <dbReference type="Pfam" id="PF07716"/>
    </source>
</evidence>
<evidence type="ECO:0000313" key="7">
    <source>
        <dbReference type="EMBL" id="KAL2497099.1"/>
    </source>
</evidence>
<evidence type="ECO:0000256" key="2">
    <source>
        <dbReference type="ARBA" id="ARBA00023125"/>
    </source>
</evidence>
<keyword evidence="3" id="KW-0539">Nucleus</keyword>
<dbReference type="InterPro" id="IPR004827">
    <property type="entry name" value="bZIP"/>
</dbReference>
<feature type="region of interest" description="Disordered" evidence="5">
    <location>
        <begin position="1"/>
        <end position="25"/>
    </location>
</feature>